<reference evidence="2" key="2">
    <citation type="submission" date="2025-08" db="UniProtKB">
        <authorList>
            <consortium name="RefSeq"/>
        </authorList>
    </citation>
    <scope>IDENTIFICATION</scope>
    <source>
        <tissue evidence="2">Leaf</tissue>
    </source>
</reference>
<accession>A0AC58TH57</accession>
<evidence type="ECO:0000313" key="1">
    <source>
        <dbReference type="Proteomes" id="UP000790787"/>
    </source>
</evidence>
<dbReference type="RefSeq" id="XP_075096535.1">
    <property type="nucleotide sequence ID" value="XM_075240434.1"/>
</dbReference>
<gene>
    <name evidence="2" type="primary">LOC142174608</name>
</gene>
<proteinExistence type="predicted"/>
<protein>
    <submittedName>
        <fullName evidence="2">Uncharacterized protein LOC142174608</fullName>
    </submittedName>
</protein>
<sequence>MDSMPVYFSKLRNLWDEFENMVPHPCDFTKSKNFIEFMQKQKVLQFLMGLNETYEQARSKILMTSPTPSVNKAYSMLVERESQISVANIMIAWDGSDSAALLACKRGTGQPEGFNKGEMARSPQLTTDQYDQIMKMLNLNTNREPQQENIANMAANTKKVNLPNGEAVQVTHIGNCGITGTWEIKDVLFLLDFQYNLMLVSKDLFTREVKGICRENDGLYLLVLQINNAAGAELKGVTRGLTTQESKEEVMMWHKRLARSSRGAMKKLLGYNLEICQSVVDSCEIFLLKFKSYVIIVLKSLLKMTTTQFSAMVQTRRSDNGGKFVNSEMQDLFRSLRIIHQRICAYKPQQNGVVERKHRYLLEVSRSIIFQGHISLRFRGYCILAAA</sequence>
<dbReference type="Proteomes" id="UP000790787">
    <property type="component" value="Chromosome 20"/>
</dbReference>
<reference evidence="1" key="1">
    <citation type="journal article" date="2014" name="Nat. Commun.">
        <title>The tobacco genome sequence and its comparison with those of tomato and potato.</title>
        <authorList>
            <person name="Sierro N."/>
            <person name="Battey J.N."/>
            <person name="Ouadi S."/>
            <person name="Bakaher N."/>
            <person name="Bovet L."/>
            <person name="Willig A."/>
            <person name="Goepfert S."/>
            <person name="Peitsch M.C."/>
            <person name="Ivanov N.V."/>
        </authorList>
    </citation>
    <scope>NUCLEOTIDE SEQUENCE [LARGE SCALE GENOMIC DNA]</scope>
</reference>
<name>A0AC58TH57_TOBAC</name>
<keyword evidence="1" id="KW-1185">Reference proteome</keyword>
<organism evidence="1 2">
    <name type="scientific">Nicotiana tabacum</name>
    <name type="common">Common tobacco</name>
    <dbReference type="NCBI Taxonomy" id="4097"/>
    <lineage>
        <taxon>Eukaryota</taxon>
        <taxon>Viridiplantae</taxon>
        <taxon>Streptophyta</taxon>
        <taxon>Embryophyta</taxon>
        <taxon>Tracheophyta</taxon>
        <taxon>Spermatophyta</taxon>
        <taxon>Magnoliopsida</taxon>
        <taxon>eudicotyledons</taxon>
        <taxon>Gunneridae</taxon>
        <taxon>Pentapetalae</taxon>
        <taxon>asterids</taxon>
        <taxon>lamiids</taxon>
        <taxon>Solanales</taxon>
        <taxon>Solanaceae</taxon>
        <taxon>Nicotianoideae</taxon>
        <taxon>Nicotianeae</taxon>
        <taxon>Nicotiana</taxon>
    </lineage>
</organism>
<evidence type="ECO:0000313" key="2">
    <source>
        <dbReference type="RefSeq" id="XP_075096535.1"/>
    </source>
</evidence>